<dbReference type="EMBL" id="AYKW01000004">
    <property type="protein sequence ID" value="PIL35169.1"/>
    <property type="molecule type" value="Genomic_DNA"/>
</dbReference>
<feature type="region of interest" description="Disordered" evidence="1">
    <location>
        <begin position="109"/>
        <end position="133"/>
    </location>
</feature>
<keyword evidence="3" id="KW-1185">Reference proteome</keyword>
<dbReference type="Proteomes" id="UP000230002">
    <property type="component" value="Unassembled WGS sequence"/>
</dbReference>
<evidence type="ECO:0000313" key="2">
    <source>
        <dbReference type="EMBL" id="PIL35169.1"/>
    </source>
</evidence>
<name>A0A2G8SN49_9APHY</name>
<evidence type="ECO:0000313" key="3">
    <source>
        <dbReference type="Proteomes" id="UP000230002"/>
    </source>
</evidence>
<comment type="caution">
    <text evidence="2">The sequence shown here is derived from an EMBL/GenBank/DDBJ whole genome shotgun (WGS) entry which is preliminary data.</text>
</comment>
<protein>
    <submittedName>
        <fullName evidence="2">Uncharacterized protein</fullName>
    </submittedName>
</protein>
<dbReference type="AlphaFoldDB" id="A0A2G8SN49"/>
<accession>A0A2G8SN49</accession>
<reference evidence="2 3" key="1">
    <citation type="journal article" date="2015" name="Sci. Rep.">
        <title>Chromosome-level genome map provides insights into diverse defense mechanisms in the medicinal fungus Ganoderma sinense.</title>
        <authorList>
            <person name="Zhu Y."/>
            <person name="Xu J."/>
            <person name="Sun C."/>
            <person name="Zhou S."/>
            <person name="Xu H."/>
            <person name="Nelson D.R."/>
            <person name="Qian J."/>
            <person name="Song J."/>
            <person name="Luo H."/>
            <person name="Xiang L."/>
            <person name="Li Y."/>
            <person name="Xu Z."/>
            <person name="Ji A."/>
            <person name="Wang L."/>
            <person name="Lu S."/>
            <person name="Hayward A."/>
            <person name="Sun W."/>
            <person name="Li X."/>
            <person name="Schwartz D.C."/>
            <person name="Wang Y."/>
            <person name="Chen S."/>
        </authorList>
    </citation>
    <scope>NUCLEOTIDE SEQUENCE [LARGE SCALE GENOMIC DNA]</scope>
    <source>
        <strain evidence="2 3">ZZ0214-1</strain>
    </source>
</reference>
<evidence type="ECO:0000256" key="1">
    <source>
        <dbReference type="SAM" id="MobiDB-lite"/>
    </source>
</evidence>
<proteinExistence type="predicted"/>
<sequence>MVGVLPFVRHAAPHRADVTALTMPRRARHIDVLSCPSTLAYINTSEFSTSNTDHPSAELFQPIAVAPPDVTVSAFKLSSNICDSNNVPILANIMQFLFDLFTSGSSTPATQLAHGRPTSETAKPPPSRPSSQTNIRTIAATNAPVFF</sequence>
<organism evidence="2 3">
    <name type="scientific">Ganoderma sinense ZZ0214-1</name>
    <dbReference type="NCBI Taxonomy" id="1077348"/>
    <lineage>
        <taxon>Eukaryota</taxon>
        <taxon>Fungi</taxon>
        <taxon>Dikarya</taxon>
        <taxon>Basidiomycota</taxon>
        <taxon>Agaricomycotina</taxon>
        <taxon>Agaricomycetes</taxon>
        <taxon>Polyporales</taxon>
        <taxon>Polyporaceae</taxon>
        <taxon>Ganoderma</taxon>
    </lineage>
</organism>
<gene>
    <name evidence="2" type="ORF">GSI_02958</name>
</gene>